<accession>A0A444Y2F2</accession>
<dbReference type="EMBL" id="SDMP01000018">
    <property type="protein sequence ID" value="RYQ96046.1"/>
    <property type="molecule type" value="Genomic_DNA"/>
</dbReference>
<sequence length="77" mass="8825">MLSPSPLTEAKFKFDRHVVPILRLHILGVIVNSSSSLHHLVGIFCQSTVGRRRLRRNTVNLKKLMENQILMNKAHLL</sequence>
<proteinExistence type="predicted"/>
<keyword evidence="2" id="KW-1185">Reference proteome</keyword>
<reference evidence="1 2" key="1">
    <citation type="submission" date="2019-01" db="EMBL/GenBank/DDBJ databases">
        <title>Sequencing of cultivated peanut Arachis hypogaea provides insights into genome evolution and oil improvement.</title>
        <authorList>
            <person name="Chen X."/>
        </authorList>
    </citation>
    <scope>NUCLEOTIDE SEQUENCE [LARGE SCALE GENOMIC DNA]</scope>
    <source>
        <strain evidence="2">cv. Fuhuasheng</strain>
        <tissue evidence="1">Leaves</tissue>
    </source>
</reference>
<dbReference type="Proteomes" id="UP000289738">
    <property type="component" value="Chromosome B08"/>
</dbReference>
<comment type="caution">
    <text evidence="1">The sequence shown here is derived from an EMBL/GenBank/DDBJ whole genome shotgun (WGS) entry which is preliminary data.</text>
</comment>
<protein>
    <submittedName>
        <fullName evidence="1">Uncharacterized protein</fullName>
    </submittedName>
</protein>
<dbReference type="AlphaFoldDB" id="A0A444Y2F2"/>
<evidence type="ECO:0000313" key="2">
    <source>
        <dbReference type="Proteomes" id="UP000289738"/>
    </source>
</evidence>
<gene>
    <name evidence="1" type="ORF">Ahy_B08g091513</name>
</gene>
<organism evidence="1 2">
    <name type="scientific">Arachis hypogaea</name>
    <name type="common">Peanut</name>
    <dbReference type="NCBI Taxonomy" id="3818"/>
    <lineage>
        <taxon>Eukaryota</taxon>
        <taxon>Viridiplantae</taxon>
        <taxon>Streptophyta</taxon>
        <taxon>Embryophyta</taxon>
        <taxon>Tracheophyta</taxon>
        <taxon>Spermatophyta</taxon>
        <taxon>Magnoliopsida</taxon>
        <taxon>eudicotyledons</taxon>
        <taxon>Gunneridae</taxon>
        <taxon>Pentapetalae</taxon>
        <taxon>rosids</taxon>
        <taxon>fabids</taxon>
        <taxon>Fabales</taxon>
        <taxon>Fabaceae</taxon>
        <taxon>Papilionoideae</taxon>
        <taxon>50 kb inversion clade</taxon>
        <taxon>dalbergioids sensu lato</taxon>
        <taxon>Dalbergieae</taxon>
        <taxon>Pterocarpus clade</taxon>
        <taxon>Arachis</taxon>
    </lineage>
</organism>
<evidence type="ECO:0000313" key="1">
    <source>
        <dbReference type="EMBL" id="RYQ96046.1"/>
    </source>
</evidence>
<name>A0A444Y2F2_ARAHY</name>